<organism evidence="2 3">
    <name type="scientific">Coprobacillus cateniformis</name>
    <dbReference type="NCBI Taxonomy" id="100884"/>
    <lineage>
        <taxon>Bacteria</taxon>
        <taxon>Bacillati</taxon>
        <taxon>Bacillota</taxon>
        <taxon>Erysipelotrichia</taxon>
        <taxon>Erysipelotrichales</taxon>
        <taxon>Coprobacillaceae</taxon>
        <taxon>Coprobacillus</taxon>
    </lineage>
</organism>
<dbReference type="GeneID" id="78230394"/>
<evidence type="ECO:0000313" key="2">
    <source>
        <dbReference type="EMBL" id="EFW03776.1"/>
    </source>
</evidence>
<reference evidence="2 3" key="1">
    <citation type="submission" date="2010-12" db="EMBL/GenBank/DDBJ databases">
        <title>The Genome Sequence of Coprobacillus sp. strain 29_1.</title>
        <authorList>
            <consortium name="The Broad Institute Genome Sequencing Platform"/>
            <person name="Earl A."/>
            <person name="Ward D."/>
            <person name="Feldgarden M."/>
            <person name="Gevers D."/>
            <person name="Daigneault M."/>
            <person name="Sibley C.D."/>
            <person name="White A."/>
            <person name="Strauss J."/>
            <person name="Allen-Vercoe E."/>
            <person name="Young S.K."/>
            <person name="Zeng Q."/>
            <person name="Gargeya S."/>
            <person name="Fitzgerald M."/>
            <person name="Haas B."/>
            <person name="Abouelleil A."/>
            <person name="Alvarado L."/>
            <person name="Arachchi H.M."/>
            <person name="Berlin A."/>
            <person name="Brown A."/>
            <person name="Chapman S.B."/>
            <person name="Chen Z."/>
            <person name="Dunbar C."/>
            <person name="Freedman E."/>
            <person name="Gearin G."/>
            <person name="Gellesch M."/>
            <person name="Goldberg J."/>
            <person name="Griggs A."/>
            <person name="Gujja S."/>
            <person name="Heilman E."/>
            <person name="Heiman D."/>
            <person name="Howarth C."/>
            <person name="Larson L."/>
            <person name="Lui A."/>
            <person name="MacDonald P.J.P."/>
            <person name="Mehta T."/>
            <person name="Montmayeur A."/>
            <person name="Murphy C."/>
            <person name="Neiman D."/>
            <person name="Pearson M."/>
            <person name="Priest M."/>
            <person name="Roberts A."/>
            <person name="Saif S."/>
            <person name="Shea T."/>
            <person name="Shenoy N."/>
            <person name="Sisk P."/>
            <person name="Stolte C."/>
            <person name="Sykes S."/>
            <person name="White J."/>
            <person name="Yandava C."/>
            <person name="Nusbaum C."/>
            <person name="Birren B."/>
        </authorList>
    </citation>
    <scope>NUCLEOTIDE SEQUENCE [LARGE SCALE GENOMIC DNA]</scope>
    <source>
        <strain evidence="2 3">29_1</strain>
    </source>
</reference>
<feature type="transmembrane region" description="Helical" evidence="1">
    <location>
        <begin position="7"/>
        <end position="26"/>
    </location>
</feature>
<keyword evidence="3" id="KW-1185">Reference proteome</keyword>
<evidence type="ECO:0000313" key="3">
    <source>
        <dbReference type="Proteomes" id="UP000003157"/>
    </source>
</evidence>
<gene>
    <name evidence="2" type="ORF">HMPREF9488_02966</name>
</gene>
<feature type="transmembrane region" description="Helical" evidence="1">
    <location>
        <begin position="82"/>
        <end position="105"/>
    </location>
</feature>
<feature type="transmembrane region" description="Helical" evidence="1">
    <location>
        <begin position="32"/>
        <end position="48"/>
    </location>
</feature>
<accession>E7GDX3</accession>
<feature type="transmembrane region" description="Helical" evidence="1">
    <location>
        <begin position="55"/>
        <end position="76"/>
    </location>
</feature>
<dbReference type="AlphaFoldDB" id="E7GDX3"/>
<keyword evidence="1" id="KW-0472">Membrane</keyword>
<keyword evidence="1" id="KW-1133">Transmembrane helix</keyword>
<dbReference type="RefSeq" id="WP_008790053.1">
    <property type="nucleotide sequence ID" value="NZ_AKCB01000001.1"/>
</dbReference>
<dbReference type="OrthoDB" id="2376202at2"/>
<proteinExistence type="predicted"/>
<dbReference type="STRING" id="100884.GCA_000269565_02580"/>
<dbReference type="HOGENOM" id="CLU_139141_1_0_9"/>
<sequence length="118" mass="13597">MQDVYQIMMTGGLLISIVSLIAWWSIFKKAGYKGWYAIIPLFNVYIFCKLTLGSGWLVLTMLIPIFNIFILIYILFRLSVVFQHGLLFTLGLIFFYPIFILILAFGNSKYHGSAACYF</sequence>
<keyword evidence="1" id="KW-0812">Transmembrane</keyword>
<dbReference type="InterPro" id="IPR043739">
    <property type="entry name" value="DUF5684"/>
</dbReference>
<protein>
    <recommendedName>
        <fullName evidence="4">Signal peptidase I</fullName>
    </recommendedName>
</protein>
<dbReference type="EMBL" id="ADKX01000043">
    <property type="protein sequence ID" value="EFW03776.1"/>
    <property type="molecule type" value="Genomic_DNA"/>
</dbReference>
<dbReference type="Pfam" id="PF18936">
    <property type="entry name" value="DUF5684"/>
    <property type="match status" value="1"/>
</dbReference>
<evidence type="ECO:0008006" key="4">
    <source>
        <dbReference type="Google" id="ProtNLM"/>
    </source>
</evidence>
<dbReference type="eggNOG" id="ENOG5033FX0">
    <property type="taxonomic scope" value="Bacteria"/>
</dbReference>
<dbReference type="Proteomes" id="UP000003157">
    <property type="component" value="Unassembled WGS sequence"/>
</dbReference>
<comment type="caution">
    <text evidence="2">The sequence shown here is derived from an EMBL/GenBank/DDBJ whole genome shotgun (WGS) entry which is preliminary data.</text>
</comment>
<evidence type="ECO:0000256" key="1">
    <source>
        <dbReference type="SAM" id="Phobius"/>
    </source>
</evidence>
<name>E7GDX3_9FIRM</name>